<keyword evidence="8" id="KW-1015">Disulfide bond</keyword>
<accession>A0A5J5CL69</accession>
<evidence type="ECO:0000256" key="7">
    <source>
        <dbReference type="ARBA" id="ARBA00023030"/>
    </source>
</evidence>
<dbReference type="GO" id="GO:0008083">
    <property type="term" value="F:growth factor activity"/>
    <property type="evidence" value="ECO:0007669"/>
    <property type="project" value="UniProtKB-KW"/>
</dbReference>
<keyword evidence="4" id="KW-0964">Secreted</keyword>
<dbReference type="Pfam" id="PF00019">
    <property type="entry name" value="TGF_beta"/>
    <property type="match status" value="1"/>
</dbReference>
<dbReference type="FunFam" id="2.10.90.10:FF:000026">
    <property type="entry name" value="Nodal homolog 3-A"/>
    <property type="match status" value="1"/>
</dbReference>
<evidence type="ECO:0000313" key="14">
    <source>
        <dbReference type="EMBL" id="KAA8581463.1"/>
    </source>
</evidence>
<dbReference type="InterPro" id="IPR029034">
    <property type="entry name" value="Cystine-knot_cytokine"/>
</dbReference>
<keyword evidence="3" id="KW-0217">Developmental protein</keyword>
<dbReference type="OrthoDB" id="5949851at2759"/>
<feature type="chain" id="PRO_5023907318" description="TGF-beta family profile domain-containing protein" evidence="12">
    <location>
        <begin position="23"/>
        <end position="401"/>
    </location>
</feature>
<keyword evidence="5" id="KW-0165">Cleavage on pair of basic residues</keyword>
<organism evidence="14 15">
    <name type="scientific">Etheostoma spectabile</name>
    <name type="common">orangethroat darter</name>
    <dbReference type="NCBI Taxonomy" id="54343"/>
    <lineage>
        <taxon>Eukaryota</taxon>
        <taxon>Metazoa</taxon>
        <taxon>Chordata</taxon>
        <taxon>Craniata</taxon>
        <taxon>Vertebrata</taxon>
        <taxon>Euteleostomi</taxon>
        <taxon>Actinopterygii</taxon>
        <taxon>Neopterygii</taxon>
        <taxon>Teleostei</taxon>
        <taxon>Neoteleostei</taxon>
        <taxon>Acanthomorphata</taxon>
        <taxon>Eupercaria</taxon>
        <taxon>Perciformes</taxon>
        <taxon>Percoidei</taxon>
        <taxon>Percidae</taxon>
        <taxon>Etheostomatinae</taxon>
        <taxon>Etheostoma</taxon>
    </lineage>
</organism>
<gene>
    <name evidence="14" type="ORF">FQN60_003044</name>
</gene>
<dbReference type="AlphaFoldDB" id="A0A5J5CL69"/>
<sequence length="401" mass="46116">MRPLGALTVALHASLLVLLTQGIQRNRDGVYMRPLQRFPVLDRSTGYHLPTYMMHLYRNFKSNFSRPLDTMEQDAAKQADTVKSVMAKSLTYRERRWMATFDLHALLADKQIQAAELRIRRPRTLSASNITLEVYHQHGEACQTHQSCQDRQLVGLLTESSLVTSSQSWKVFNITEPLLGWLSRKSATVKIPHKRVLRRRRVVKTKRGLSLPDQPVFVASPRREQEVSDRALLVVFSQTGSDENSKVKASLLHIAEQSKFLSPAEIKRAHWPKRRRSKRGQAEQTVRSLEASKRESEKSLCRRVDMHVDFNQIGWGSWIIFPKRYNAYRCEGPCPGPLGEDLNPTNHAYMQSLLKHYHPDRVASPCCTPTKMSPLSMLYYENGEMLLRHHEDMIVDECGCQ</sequence>
<dbReference type="Gene3D" id="2.60.120.970">
    <property type="match status" value="1"/>
</dbReference>
<protein>
    <recommendedName>
        <fullName evidence="13">TGF-beta family profile domain-containing protein</fullName>
    </recommendedName>
</protein>
<dbReference type="SUPFAM" id="SSF57501">
    <property type="entry name" value="Cystine-knot cytokines"/>
    <property type="match status" value="1"/>
</dbReference>
<comment type="subcellular location">
    <subcellularLocation>
        <location evidence="1">Secreted</location>
    </subcellularLocation>
</comment>
<keyword evidence="15" id="KW-1185">Reference proteome</keyword>
<evidence type="ECO:0000256" key="10">
    <source>
        <dbReference type="RuleBase" id="RU000354"/>
    </source>
</evidence>
<proteinExistence type="inferred from homology"/>
<dbReference type="GO" id="GO:0005615">
    <property type="term" value="C:extracellular space"/>
    <property type="evidence" value="ECO:0007669"/>
    <property type="project" value="TreeGrafter"/>
</dbReference>
<evidence type="ECO:0000313" key="15">
    <source>
        <dbReference type="Proteomes" id="UP000327493"/>
    </source>
</evidence>
<dbReference type="EMBL" id="VOFY01000021">
    <property type="protein sequence ID" value="KAA8581463.1"/>
    <property type="molecule type" value="Genomic_DNA"/>
</dbReference>
<dbReference type="CDD" id="cd13759">
    <property type="entry name" value="TGF_beta_NODAL"/>
    <property type="match status" value="1"/>
</dbReference>
<dbReference type="SMART" id="SM00204">
    <property type="entry name" value="TGFB"/>
    <property type="match status" value="1"/>
</dbReference>
<dbReference type="Pfam" id="PF00688">
    <property type="entry name" value="TGFb_propeptide"/>
    <property type="match status" value="1"/>
</dbReference>
<evidence type="ECO:0000256" key="12">
    <source>
        <dbReference type="SAM" id="SignalP"/>
    </source>
</evidence>
<dbReference type="Gene3D" id="2.10.90.10">
    <property type="entry name" value="Cystine-knot cytokines"/>
    <property type="match status" value="1"/>
</dbReference>
<name>A0A5J5CL69_9PERO</name>
<dbReference type="InterPro" id="IPR017948">
    <property type="entry name" value="TGFb_CS"/>
</dbReference>
<dbReference type="PANTHER" id="PTHR11848">
    <property type="entry name" value="TGF-BETA FAMILY"/>
    <property type="match status" value="1"/>
</dbReference>
<evidence type="ECO:0000259" key="13">
    <source>
        <dbReference type="PROSITE" id="PS51362"/>
    </source>
</evidence>
<dbReference type="PROSITE" id="PS00250">
    <property type="entry name" value="TGF_BETA_1"/>
    <property type="match status" value="1"/>
</dbReference>
<evidence type="ECO:0000256" key="6">
    <source>
        <dbReference type="ARBA" id="ARBA00022729"/>
    </source>
</evidence>
<evidence type="ECO:0000256" key="2">
    <source>
        <dbReference type="ARBA" id="ARBA00006656"/>
    </source>
</evidence>
<evidence type="ECO:0000256" key="8">
    <source>
        <dbReference type="ARBA" id="ARBA00023157"/>
    </source>
</evidence>
<comment type="caution">
    <text evidence="14">The sequence shown here is derived from an EMBL/GenBank/DDBJ whole genome shotgun (WGS) entry which is preliminary data.</text>
</comment>
<keyword evidence="6 12" id="KW-0732">Signal</keyword>
<reference evidence="14 15" key="1">
    <citation type="submission" date="2019-08" db="EMBL/GenBank/DDBJ databases">
        <title>A chromosome-level genome assembly, high-density linkage maps, and genome scans reveal the genomic architecture of hybrid incompatibilities underlying speciation via character displacement in darters (Percidae: Etheostominae).</title>
        <authorList>
            <person name="Moran R.L."/>
            <person name="Catchen J.M."/>
            <person name="Fuller R.C."/>
        </authorList>
    </citation>
    <scope>NUCLEOTIDE SEQUENCE [LARGE SCALE GENOMIC DNA]</scope>
    <source>
        <strain evidence="14">EspeVRDwgs_2016</strain>
        <tissue evidence="14">Muscle</tissue>
    </source>
</reference>
<keyword evidence="9" id="KW-0325">Glycoprotein</keyword>
<dbReference type="PROSITE" id="PS51362">
    <property type="entry name" value="TGF_BETA_2"/>
    <property type="match status" value="1"/>
</dbReference>
<dbReference type="PANTHER" id="PTHR11848:SF272">
    <property type="entry name" value="CYCLOPS"/>
    <property type="match status" value="1"/>
</dbReference>
<dbReference type="InterPro" id="IPR001839">
    <property type="entry name" value="TGF-b_C"/>
</dbReference>
<feature type="signal peptide" evidence="12">
    <location>
        <begin position="1"/>
        <end position="22"/>
    </location>
</feature>
<evidence type="ECO:0000256" key="11">
    <source>
        <dbReference type="SAM" id="MobiDB-lite"/>
    </source>
</evidence>
<evidence type="ECO:0000256" key="4">
    <source>
        <dbReference type="ARBA" id="ARBA00022525"/>
    </source>
</evidence>
<dbReference type="GO" id="GO:0005125">
    <property type="term" value="F:cytokine activity"/>
    <property type="evidence" value="ECO:0007669"/>
    <property type="project" value="TreeGrafter"/>
</dbReference>
<dbReference type="InterPro" id="IPR001111">
    <property type="entry name" value="TGF-b_propeptide"/>
</dbReference>
<feature type="domain" description="TGF-beta family profile" evidence="13">
    <location>
        <begin position="276"/>
        <end position="401"/>
    </location>
</feature>
<comment type="similarity">
    <text evidence="2 10">Belongs to the TGF-beta family.</text>
</comment>
<evidence type="ECO:0000256" key="3">
    <source>
        <dbReference type="ARBA" id="ARBA00022473"/>
    </source>
</evidence>
<feature type="region of interest" description="Disordered" evidence="11">
    <location>
        <begin position="271"/>
        <end position="291"/>
    </location>
</feature>
<evidence type="ECO:0000256" key="9">
    <source>
        <dbReference type="ARBA" id="ARBA00023180"/>
    </source>
</evidence>
<dbReference type="Proteomes" id="UP000327493">
    <property type="component" value="Chromosome 21"/>
</dbReference>
<dbReference type="InterPro" id="IPR015615">
    <property type="entry name" value="TGF-beta-rel"/>
</dbReference>
<evidence type="ECO:0000256" key="5">
    <source>
        <dbReference type="ARBA" id="ARBA00022685"/>
    </source>
</evidence>
<evidence type="ECO:0000256" key="1">
    <source>
        <dbReference type="ARBA" id="ARBA00004613"/>
    </source>
</evidence>
<keyword evidence="7 10" id="KW-0339">Growth factor</keyword>